<dbReference type="AlphaFoldDB" id="A0A086QVP6"/>
<reference evidence="1 2" key="1">
    <citation type="submission" date="2014-04" db="EMBL/GenBank/DDBJ databases">
        <authorList>
            <person name="Sibley D."/>
            <person name="Venepally P."/>
            <person name="Karamycheva S."/>
            <person name="Hadjithomas M."/>
            <person name="Khan A."/>
            <person name="Brunk B."/>
            <person name="Roos D."/>
            <person name="Caler E."/>
            <person name="Lorenzi H."/>
        </authorList>
    </citation>
    <scope>NUCLEOTIDE SEQUENCE [LARGE SCALE GENOMIC DNA]</scope>
    <source>
        <strain evidence="1 2">MAS</strain>
    </source>
</reference>
<name>A0A086QVP6_TOXGO</name>
<gene>
    <name evidence="1" type="ORF">TGMAS_270290</name>
</gene>
<dbReference type="Proteomes" id="UP000028821">
    <property type="component" value="Unassembled WGS sequence"/>
</dbReference>
<accession>A0A086QVP6</accession>
<evidence type="ECO:0000313" key="2">
    <source>
        <dbReference type="Proteomes" id="UP000028821"/>
    </source>
</evidence>
<dbReference type="VEuPathDB" id="ToxoDB:TGMAS_270290"/>
<dbReference type="EMBL" id="AEXC02000509">
    <property type="protein sequence ID" value="KFH16678.1"/>
    <property type="molecule type" value="Genomic_DNA"/>
</dbReference>
<proteinExistence type="predicted"/>
<organism evidence="1 2">
    <name type="scientific">Toxoplasma gondii MAS</name>
    <dbReference type="NCBI Taxonomy" id="943118"/>
    <lineage>
        <taxon>Eukaryota</taxon>
        <taxon>Sar</taxon>
        <taxon>Alveolata</taxon>
        <taxon>Apicomplexa</taxon>
        <taxon>Conoidasida</taxon>
        <taxon>Coccidia</taxon>
        <taxon>Eucoccidiorida</taxon>
        <taxon>Eimeriorina</taxon>
        <taxon>Sarcocystidae</taxon>
        <taxon>Toxoplasma</taxon>
    </lineage>
</organism>
<comment type="caution">
    <text evidence="1">The sequence shown here is derived from an EMBL/GenBank/DDBJ whole genome shotgun (WGS) entry which is preliminary data.</text>
</comment>
<protein>
    <submittedName>
        <fullName evidence="1">Uncharacterized protein</fullName>
    </submittedName>
</protein>
<evidence type="ECO:0000313" key="1">
    <source>
        <dbReference type="EMBL" id="KFH16678.1"/>
    </source>
</evidence>
<sequence length="115" mass="12733">MGFLLKCSDHILYGDPGSLIGTSLFFGQHSTKCWVFELQIEFGDTFWQNLHSLQNVPLLLHTLVSQQRLNLVSSCDAHCLNVDGKLIKTGLLALDEPQKLLLNLGFGIFESDGNG</sequence>